<feature type="domain" description="MYST zinc finger" evidence="10">
    <location>
        <begin position="165"/>
        <end position="187"/>
    </location>
</feature>
<dbReference type="GO" id="GO:0008270">
    <property type="term" value="F:zinc ion binding"/>
    <property type="evidence" value="ECO:0007669"/>
    <property type="project" value="UniProtKB-KW"/>
</dbReference>
<keyword evidence="7" id="KW-0539">Nucleus</keyword>
<keyword evidence="5" id="KW-0010">Activator</keyword>
<dbReference type="GO" id="GO:0003712">
    <property type="term" value="F:transcription coregulator activity"/>
    <property type="evidence" value="ECO:0007669"/>
    <property type="project" value="TreeGrafter"/>
</dbReference>
<comment type="catalytic activity">
    <reaction evidence="7">
        <text>L-lysyl-[protein] + acetyl-CoA = N(6)-acetyl-L-lysyl-[protein] + CoA + H(+)</text>
        <dbReference type="Rhea" id="RHEA:45948"/>
        <dbReference type="Rhea" id="RHEA-COMP:9752"/>
        <dbReference type="Rhea" id="RHEA-COMP:10731"/>
        <dbReference type="ChEBI" id="CHEBI:15378"/>
        <dbReference type="ChEBI" id="CHEBI:29969"/>
        <dbReference type="ChEBI" id="CHEBI:57287"/>
        <dbReference type="ChEBI" id="CHEBI:57288"/>
        <dbReference type="ChEBI" id="CHEBI:61930"/>
        <dbReference type="EC" id="2.3.1.48"/>
    </reaction>
</comment>
<dbReference type="InterPro" id="IPR050603">
    <property type="entry name" value="MYST_HAT"/>
</dbReference>
<dbReference type="Proteomes" id="UP000436088">
    <property type="component" value="Unassembled WGS sequence"/>
</dbReference>
<evidence type="ECO:0000256" key="6">
    <source>
        <dbReference type="ARBA" id="ARBA00023315"/>
    </source>
</evidence>
<feature type="region of interest" description="Disordered" evidence="8">
    <location>
        <begin position="1"/>
        <end position="49"/>
    </location>
</feature>
<reference evidence="11" key="1">
    <citation type="submission" date="2019-09" db="EMBL/GenBank/DDBJ databases">
        <title>Draft genome information of white flower Hibiscus syriacus.</title>
        <authorList>
            <person name="Kim Y.-M."/>
        </authorList>
    </citation>
    <scope>NUCLEOTIDE SEQUENCE [LARGE SCALE GENOMIC DNA]</scope>
    <source>
        <strain evidence="11">YM2019G1</strain>
    </source>
</reference>
<protein>
    <recommendedName>
        <fullName evidence="7">Histone acetyltransferase</fullName>
        <ecNumber evidence="7">2.3.1.48</ecNumber>
    </recommendedName>
</protein>
<feature type="compositionally biased region" description="Polar residues" evidence="8">
    <location>
        <begin position="1"/>
        <end position="22"/>
    </location>
</feature>
<dbReference type="Pfam" id="PF17772">
    <property type="entry name" value="zf-MYST"/>
    <property type="match status" value="1"/>
</dbReference>
<dbReference type="GO" id="GO:0000785">
    <property type="term" value="C:chromatin"/>
    <property type="evidence" value="ECO:0007669"/>
    <property type="project" value="TreeGrafter"/>
</dbReference>
<evidence type="ECO:0000313" key="11">
    <source>
        <dbReference type="EMBL" id="KAE8669440.1"/>
    </source>
</evidence>
<dbReference type="InterPro" id="IPR016197">
    <property type="entry name" value="Chromo-like_dom_sf"/>
</dbReference>
<dbReference type="EC" id="2.3.1.48" evidence="7"/>
<comment type="subcellular location">
    <subcellularLocation>
        <location evidence="7">Nucleus</location>
    </subcellularLocation>
</comment>
<dbReference type="Pfam" id="PF11717">
    <property type="entry name" value="Tudor-knot"/>
    <property type="match status" value="1"/>
</dbReference>
<keyword evidence="12" id="KW-1185">Reference proteome</keyword>
<dbReference type="SUPFAM" id="SSF54160">
    <property type="entry name" value="Chromo domain-like"/>
    <property type="match status" value="1"/>
</dbReference>
<keyword evidence="3" id="KW-0862">Zinc</keyword>
<keyword evidence="6" id="KW-0808">Transferase</keyword>
<organism evidence="11 12">
    <name type="scientific">Hibiscus syriacus</name>
    <name type="common">Rose of Sharon</name>
    <dbReference type="NCBI Taxonomy" id="106335"/>
    <lineage>
        <taxon>Eukaryota</taxon>
        <taxon>Viridiplantae</taxon>
        <taxon>Streptophyta</taxon>
        <taxon>Embryophyta</taxon>
        <taxon>Tracheophyta</taxon>
        <taxon>Spermatophyta</taxon>
        <taxon>Magnoliopsida</taxon>
        <taxon>eudicotyledons</taxon>
        <taxon>Gunneridae</taxon>
        <taxon>Pentapetalae</taxon>
        <taxon>rosids</taxon>
        <taxon>malvids</taxon>
        <taxon>Malvales</taxon>
        <taxon>Malvaceae</taxon>
        <taxon>Malvoideae</taxon>
        <taxon>Hibiscus</taxon>
    </lineage>
</organism>
<dbReference type="InterPro" id="IPR040706">
    <property type="entry name" value="Zf-MYST"/>
</dbReference>
<comment type="caution">
    <text evidence="11">The sequence shown here is derived from an EMBL/GenBank/DDBJ whole genome shotgun (WGS) entry which is preliminary data.</text>
</comment>
<dbReference type="AlphaFoldDB" id="A0A6A2XI15"/>
<dbReference type="EMBL" id="VEPZ02001528">
    <property type="protein sequence ID" value="KAE8669440.1"/>
    <property type="molecule type" value="Genomic_DNA"/>
</dbReference>
<dbReference type="FunFam" id="2.30.30.140:FF:000067">
    <property type="entry name" value="Histone acetyltransferase"/>
    <property type="match status" value="1"/>
</dbReference>
<evidence type="ECO:0000259" key="9">
    <source>
        <dbReference type="Pfam" id="PF11717"/>
    </source>
</evidence>
<evidence type="ECO:0000256" key="2">
    <source>
        <dbReference type="ARBA" id="ARBA00022771"/>
    </source>
</evidence>
<keyword evidence="6" id="KW-0012">Acyltransferase</keyword>
<dbReference type="Gene3D" id="3.30.60.60">
    <property type="entry name" value="N-acetyl transferase-like"/>
    <property type="match status" value="1"/>
</dbReference>
<evidence type="ECO:0000256" key="8">
    <source>
        <dbReference type="SAM" id="MobiDB-lite"/>
    </source>
</evidence>
<feature type="domain" description="Tudor-knot" evidence="9">
    <location>
        <begin position="53"/>
        <end position="111"/>
    </location>
</feature>
<evidence type="ECO:0000256" key="4">
    <source>
        <dbReference type="ARBA" id="ARBA00022853"/>
    </source>
</evidence>
<dbReference type="PANTHER" id="PTHR10615">
    <property type="entry name" value="HISTONE ACETYLTRANSFERASE"/>
    <property type="match status" value="1"/>
</dbReference>
<keyword evidence="2" id="KW-0863">Zinc-finger</keyword>
<proteinExistence type="inferred from homology"/>
<evidence type="ECO:0000259" key="10">
    <source>
        <dbReference type="Pfam" id="PF17772"/>
    </source>
</evidence>
<evidence type="ECO:0000256" key="1">
    <source>
        <dbReference type="ARBA" id="ARBA00022723"/>
    </source>
</evidence>
<dbReference type="InterPro" id="IPR025995">
    <property type="entry name" value="Tudor-knot"/>
</dbReference>
<evidence type="ECO:0000256" key="5">
    <source>
        <dbReference type="ARBA" id="ARBA00023159"/>
    </source>
</evidence>
<keyword evidence="4" id="KW-0156">Chromatin regulator</keyword>
<dbReference type="PANTHER" id="PTHR10615:SF161">
    <property type="entry name" value="HISTONE ACETYLTRANSFERASE KAT7"/>
    <property type="match status" value="1"/>
</dbReference>
<keyword evidence="1" id="KW-0479">Metal-binding</keyword>
<evidence type="ECO:0000313" key="12">
    <source>
        <dbReference type="Proteomes" id="UP000436088"/>
    </source>
</evidence>
<dbReference type="GO" id="GO:0005634">
    <property type="term" value="C:nucleus"/>
    <property type="evidence" value="ECO:0007669"/>
    <property type="project" value="UniProtKB-SubCell"/>
</dbReference>
<dbReference type="GO" id="GO:0004402">
    <property type="term" value="F:histone acetyltransferase activity"/>
    <property type="evidence" value="ECO:0007669"/>
    <property type="project" value="TreeGrafter"/>
</dbReference>
<dbReference type="Gene3D" id="2.30.30.140">
    <property type="match status" value="1"/>
</dbReference>
<evidence type="ECO:0000256" key="7">
    <source>
        <dbReference type="RuleBase" id="RU361211"/>
    </source>
</evidence>
<sequence>MGSIHTPTITKNGSTQSHTTVEQVGDDQKPLASSNGASEPEATKKKRSSILPLEVGTRVMCRCRDDKYHPVKVIERRKMHFSEPNDYEYYVHYTEFNRRLDELVELEQLDLDSVETIVDVKVEDKVTSLKMTRHQKRKIDEKHIEVGHEELDVASLREHEEFTNVKNISTIELGRYEIETWYFSPFPP</sequence>
<gene>
    <name evidence="11" type="ORF">F3Y22_tig00112236pilonHSYRG00050</name>
</gene>
<dbReference type="GO" id="GO:0006357">
    <property type="term" value="P:regulation of transcription by RNA polymerase II"/>
    <property type="evidence" value="ECO:0007669"/>
    <property type="project" value="TreeGrafter"/>
</dbReference>
<evidence type="ECO:0000256" key="3">
    <source>
        <dbReference type="ARBA" id="ARBA00022833"/>
    </source>
</evidence>
<dbReference type="GO" id="GO:0003682">
    <property type="term" value="F:chromatin binding"/>
    <property type="evidence" value="ECO:0007669"/>
    <property type="project" value="TreeGrafter"/>
</dbReference>
<accession>A0A6A2XI15</accession>
<name>A0A6A2XI15_HIBSY</name>
<comment type="similarity">
    <text evidence="7">Belongs to the MYST (SAS/MOZ) family.</text>
</comment>